<dbReference type="GO" id="GO:0016301">
    <property type="term" value="F:kinase activity"/>
    <property type="evidence" value="ECO:0007669"/>
    <property type="project" value="UniProtKB-KW"/>
</dbReference>
<dbReference type="AlphaFoldDB" id="A0A923RMH3"/>
<keyword evidence="2" id="KW-1185">Reference proteome</keyword>
<gene>
    <name evidence="1" type="ORF">H8S44_11115</name>
</gene>
<sequence length="541" mass="61812">MKKQTALLLSFILLAQTAAFLLVRPLFGRTVSFSVGDGQEVAALKADYREAETPFFTELAFSGEQLPYDRETSTFYLPLNPDDREWESGALTSLSPEVKLLFEEDFAAVSKQEAIAEGRAFRFYAIRGEEYQICSLVCTGLPVISIETGETAETEVFGGSVYFWDNGTKLNWTSSSILEANIRGNTSRTYPKKGYKLTLKKQDKEGNIVADKKSLFGLRKDDEWILNAMYTDSSKIRDKLCSDLWTSFGASKTEFPKANFGTRMVYTEVFFNHEYWGLYLLAEPVDSKQLDLKEGEHSYKSVTPQNVPTEELLNQPEYGETLNGYKLKGRFDRVDRSTWEPLLRYLELRDLADDETFREQASELVDTEGALDIWMYLQAVLGIDNRGKNMYYVAKSTGTLQKLYFAPWDMDITWGDALSEGTDGNVWTIKLLPNLYSERINWSLGDRLVELDVDGAVSYVSERWKALREGVFSDAQLTEEIDSLIHQVRDSGALARNEERWPESNTGQDYGLFQRMALYRMGILDYYFEGHLEEYLGLGYE</sequence>
<proteinExistence type="predicted"/>
<dbReference type="Pfam" id="PF08757">
    <property type="entry name" value="CotH"/>
    <property type="match status" value="1"/>
</dbReference>
<accession>A0A923RMH3</accession>
<comment type="caution">
    <text evidence="1">The sequence shown here is derived from an EMBL/GenBank/DDBJ whole genome shotgun (WGS) entry which is preliminary data.</text>
</comment>
<protein>
    <submittedName>
        <fullName evidence="1">CotH kinase family protein</fullName>
    </submittedName>
</protein>
<organism evidence="1 2">
    <name type="scientific">Anaerosacchariphilus hominis</name>
    <dbReference type="NCBI Taxonomy" id="2763017"/>
    <lineage>
        <taxon>Bacteria</taxon>
        <taxon>Bacillati</taxon>
        <taxon>Bacillota</taxon>
        <taxon>Clostridia</taxon>
        <taxon>Lachnospirales</taxon>
        <taxon>Lachnospiraceae</taxon>
        <taxon>Anaerosacchariphilus</taxon>
    </lineage>
</organism>
<keyword evidence="1" id="KW-0808">Transferase</keyword>
<dbReference type="EMBL" id="JACOOR010000006">
    <property type="protein sequence ID" value="MBC5660322.1"/>
    <property type="molecule type" value="Genomic_DNA"/>
</dbReference>
<evidence type="ECO:0000313" key="1">
    <source>
        <dbReference type="EMBL" id="MBC5660322.1"/>
    </source>
</evidence>
<dbReference type="InterPro" id="IPR014867">
    <property type="entry name" value="Spore_coat_CotH_CotH2/3/7"/>
</dbReference>
<evidence type="ECO:0000313" key="2">
    <source>
        <dbReference type="Proteomes" id="UP000649345"/>
    </source>
</evidence>
<name>A0A923RMH3_9FIRM</name>
<reference evidence="1" key="1">
    <citation type="submission" date="2020-08" db="EMBL/GenBank/DDBJ databases">
        <title>Genome public.</title>
        <authorList>
            <person name="Liu C."/>
            <person name="Sun Q."/>
        </authorList>
    </citation>
    <scope>NUCLEOTIDE SEQUENCE</scope>
    <source>
        <strain evidence="1">NSJ-68</strain>
    </source>
</reference>
<dbReference type="Proteomes" id="UP000649345">
    <property type="component" value="Unassembled WGS sequence"/>
</dbReference>
<dbReference type="RefSeq" id="WP_186872442.1">
    <property type="nucleotide sequence ID" value="NZ_JACOOR010000006.1"/>
</dbReference>
<keyword evidence="1" id="KW-0418">Kinase</keyword>